<dbReference type="EMBL" id="CP121194">
    <property type="protein sequence ID" value="XBH08501.1"/>
    <property type="molecule type" value="Genomic_DNA"/>
</dbReference>
<gene>
    <name evidence="3" type="ORF">P4G45_08295</name>
    <name evidence="4" type="ORF">P8936_08760</name>
</gene>
<evidence type="ECO:0000313" key="4">
    <source>
        <dbReference type="EMBL" id="XBH11806.1"/>
    </source>
</evidence>
<dbReference type="PROSITE" id="PS50005">
    <property type="entry name" value="TPR"/>
    <property type="match status" value="4"/>
</dbReference>
<name>A0AAU7D4J2_9BACT</name>
<evidence type="ECO:0000256" key="1">
    <source>
        <dbReference type="PROSITE-ProRule" id="PRU00339"/>
    </source>
</evidence>
<dbReference type="Pfam" id="PF14559">
    <property type="entry name" value="TPR_19"/>
    <property type="match status" value="1"/>
</dbReference>
<dbReference type="SMART" id="SM00028">
    <property type="entry name" value="TPR"/>
    <property type="match status" value="7"/>
</dbReference>
<dbReference type="SUPFAM" id="SSF48452">
    <property type="entry name" value="TPR-like"/>
    <property type="match status" value="2"/>
</dbReference>
<reference evidence="4" key="1">
    <citation type="submission" date="2023-03" db="EMBL/GenBank/DDBJ databases">
        <title>Edaphobacter sp.</title>
        <authorList>
            <person name="Huber K.J."/>
            <person name="Papendorf J."/>
            <person name="Pilke C."/>
            <person name="Bunk B."/>
            <person name="Sproeer C."/>
            <person name="Pester M."/>
        </authorList>
    </citation>
    <scope>NUCLEOTIDE SEQUENCE</scope>
    <source>
        <strain evidence="3">DSM 109919</strain>
        <strain evidence="4">DSM 109920</strain>
    </source>
</reference>
<feature type="repeat" description="TPR" evidence="1">
    <location>
        <begin position="228"/>
        <end position="261"/>
    </location>
</feature>
<keyword evidence="2" id="KW-0732">Signal</keyword>
<evidence type="ECO:0000256" key="2">
    <source>
        <dbReference type="SAM" id="SignalP"/>
    </source>
</evidence>
<feature type="chain" id="PRO_5043288512" evidence="2">
    <location>
        <begin position="18"/>
        <end position="370"/>
    </location>
</feature>
<dbReference type="InterPro" id="IPR011990">
    <property type="entry name" value="TPR-like_helical_dom_sf"/>
</dbReference>
<dbReference type="AlphaFoldDB" id="A0AAU7D4J2"/>
<dbReference type="Pfam" id="PF13181">
    <property type="entry name" value="TPR_8"/>
    <property type="match status" value="1"/>
</dbReference>
<feature type="repeat" description="TPR" evidence="1">
    <location>
        <begin position="194"/>
        <end position="227"/>
    </location>
</feature>
<proteinExistence type="predicted"/>
<evidence type="ECO:0000313" key="3">
    <source>
        <dbReference type="EMBL" id="XBH08501.1"/>
    </source>
</evidence>
<organism evidence="4">
    <name type="scientific">Edaphobacter paludis</name>
    <dbReference type="NCBI Taxonomy" id="3035702"/>
    <lineage>
        <taxon>Bacteria</taxon>
        <taxon>Pseudomonadati</taxon>
        <taxon>Acidobacteriota</taxon>
        <taxon>Terriglobia</taxon>
        <taxon>Terriglobales</taxon>
        <taxon>Acidobacteriaceae</taxon>
        <taxon>Edaphobacter</taxon>
    </lineage>
</organism>
<dbReference type="PANTHER" id="PTHR12558">
    <property type="entry name" value="CELL DIVISION CYCLE 16,23,27"/>
    <property type="match status" value="1"/>
</dbReference>
<feature type="signal peptide" evidence="2">
    <location>
        <begin position="1"/>
        <end position="17"/>
    </location>
</feature>
<accession>A0AAU7D4J2</accession>
<feature type="repeat" description="TPR" evidence="1">
    <location>
        <begin position="262"/>
        <end position="295"/>
    </location>
</feature>
<accession>A0AAU7CTS5</accession>
<dbReference type="Pfam" id="PF13432">
    <property type="entry name" value="TPR_16"/>
    <property type="match status" value="2"/>
</dbReference>
<protein>
    <submittedName>
        <fullName evidence="4">Tetratricopeptide repeat protein</fullName>
    </submittedName>
</protein>
<dbReference type="KEGG" id="epl:P4G45_08295"/>
<dbReference type="Gene3D" id="1.25.40.10">
    <property type="entry name" value="Tetratricopeptide repeat domain"/>
    <property type="match status" value="2"/>
</dbReference>
<dbReference type="RefSeq" id="WP_348266011.1">
    <property type="nucleotide sequence ID" value="NZ_CP121194.1"/>
</dbReference>
<dbReference type="InterPro" id="IPR019734">
    <property type="entry name" value="TPR_rpt"/>
</dbReference>
<dbReference type="PANTHER" id="PTHR12558:SF13">
    <property type="entry name" value="CELL DIVISION CYCLE PROTEIN 27 HOMOLOG"/>
    <property type="match status" value="1"/>
</dbReference>
<sequence length="370" mass="40636">MRALLLIFALFSCMAVAQEPNADPLLKAAIDAQQRGDFPEAIRDYHRFLAKHPGAVEAEVNLGAALAHEGQFDEAIAVYRAALPSIQDQQDKNAVVLNLALAYYKKADWQNAHTQFQTLHNARPDDARIALLLGDCDLHLGKPADAMALLMPLEAANAENPDFDFVLASALIKSNKLRDGALLMEKSADLGNSADAYMIAGSTQLQLNEFAKARHDLDTALRLNPSLPGINTLAGKARDLDGDAEAAEPAFQEAVKLNPNDFDANLYLGAILYKQRHLPEAKIYLDRALQLNPSSSMARYEVAMLESATGQEDDAAQKLEKLIQDDPDWLEPHVELAALYYRLHRPADGARERKIVERLTAAQQAKGPQQ</sequence>
<dbReference type="EMBL" id="CP121195">
    <property type="protein sequence ID" value="XBH11806.1"/>
    <property type="molecule type" value="Genomic_DNA"/>
</dbReference>
<keyword evidence="1" id="KW-0802">TPR repeat</keyword>
<feature type="repeat" description="TPR" evidence="1">
    <location>
        <begin position="56"/>
        <end position="89"/>
    </location>
</feature>